<dbReference type="Proteomes" id="UP000234681">
    <property type="component" value="Chromosome 10"/>
</dbReference>
<proteinExistence type="predicted"/>
<evidence type="ECO:0000313" key="1">
    <source>
        <dbReference type="EMBL" id="EDM05352.1"/>
    </source>
</evidence>
<accession>A6HH47</accession>
<name>A6HH47_RAT</name>
<sequence length="52" mass="5473">MELLCVAGCGWPEPCVSLCTLVRTHGSEHDVQMSVTVAFCDCGCEGTVNRAG</sequence>
<evidence type="ECO:0000313" key="2">
    <source>
        <dbReference type="Proteomes" id="UP000234681"/>
    </source>
</evidence>
<dbReference type="EMBL" id="CH473948">
    <property type="protein sequence ID" value="EDM05352.1"/>
    <property type="molecule type" value="Genomic_DNA"/>
</dbReference>
<dbReference type="AlphaFoldDB" id="A6HH47"/>
<gene>
    <name evidence="1" type="ORF">rCG_33637</name>
</gene>
<organism evidence="1 2">
    <name type="scientific">Rattus norvegicus</name>
    <name type="common">Rat</name>
    <dbReference type="NCBI Taxonomy" id="10116"/>
    <lineage>
        <taxon>Eukaryota</taxon>
        <taxon>Metazoa</taxon>
        <taxon>Chordata</taxon>
        <taxon>Craniata</taxon>
        <taxon>Vertebrata</taxon>
        <taxon>Euteleostomi</taxon>
        <taxon>Mammalia</taxon>
        <taxon>Eutheria</taxon>
        <taxon>Euarchontoglires</taxon>
        <taxon>Glires</taxon>
        <taxon>Rodentia</taxon>
        <taxon>Myomorpha</taxon>
        <taxon>Muroidea</taxon>
        <taxon>Muridae</taxon>
        <taxon>Murinae</taxon>
        <taxon>Rattus</taxon>
    </lineage>
</organism>
<protein>
    <submittedName>
        <fullName evidence="1">RCG33637</fullName>
    </submittedName>
</protein>
<reference evidence="1 2" key="1">
    <citation type="submission" date="2005-07" db="EMBL/GenBank/DDBJ databases">
        <authorList>
            <person name="Mural R.J."/>
            <person name="Li P.W."/>
            <person name="Adams M.D."/>
            <person name="Amanatides P.G."/>
            <person name="Baden-Tillson H."/>
            <person name="Barnstead M."/>
            <person name="Chin S.H."/>
            <person name="Dew I."/>
            <person name="Evans C.A."/>
            <person name="Ferriera S."/>
            <person name="Flanigan M."/>
            <person name="Fosler C."/>
            <person name="Glodek A."/>
            <person name="Gu Z."/>
            <person name="Holt R.A."/>
            <person name="Jennings D."/>
            <person name="Kraft C.L."/>
            <person name="Lu F."/>
            <person name="Nguyen T."/>
            <person name="Nusskern D.R."/>
            <person name="Pfannkoch C.M."/>
            <person name="Sitter C."/>
            <person name="Sutton G.G."/>
            <person name="Venter J.C."/>
            <person name="Wang Z."/>
            <person name="Woodage T."/>
            <person name="Zheng X.H."/>
            <person name="Zhong F."/>
        </authorList>
    </citation>
    <scope>NUCLEOTIDE SEQUENCE [LARGE SCALE GENOMIC DNA]</scope>
    <source>
        <strain>BN</strain>
        <strain evidence="2">Sprague-Dawley</strain>
    </source>
</reference>